<feature type="transmembrane region" description="Helical" evidence="1">
    <location>
        <begin position="146"/>
        <end position="167"/>
    </location>
</feature>
<keyword evidence="1" id="KW-0812">Transmembrane</keyword>
<feature type="transmembrane region" description="Helical" evidence="1">
    <location>
        <begin position="173"/>
        <end position="191"/>
    </location>
</feature>
<accession>U4KL64</accession>
<evidence type="ECO:0000313" key="2">
    <source>
        <dbReference type="EMBL" id="CCV64629.1"/>
    </source>
</evidence>
<dbReference type="HOGENOM" id="CLU_058561_7_0_14"/>
<dbReference type="KEGG" id="apal:BN85410520"/>
<keyword evidence="1" id="KW-1133">Transmembrane helix</keyword>
<dbReference type="PANTHER" id="PTHR31303:SF1">
    <property type="entry name" value="CTP-DEPENDENT DIACYLGLYCEROL KINASE 1"/>
    <property type="match status" value="1"/>
</dbReference>
<dbReference type="STRING" id="1318466.BN85410520"/>
<dbReference type="Proteomes" id="UP000032740">
    <property type="component" value="Chromosome"/>
</dbReference>
<evidence type="ECO:0000313" key="3">
    <source>
        <dbReference type="Proteomes" id="UP000032740"/>
    </source>
</evidence>
<dbReference type="InterPro" id="IPR037997">
    <property type="entry name" value="Dgk1-like"/>
</dbReference>
<feature type="transmembrane region" description="Helical" evidence="1">
    <location>
        <begin position="114"/>
        <end position="134"/>
    </location>
</feature>
<gene>
    <name evidence="2" type="ORF">BN85410520</name>
</gene>
<evidence type="ECO:0000256" key="1">
    <source>
        <dbReference type="SAM" id="Phobius"/>
    </source>
</evidence>
<dbReference type="EMBL" id="FO681347">
    <property type="protein sequence ID" value="CCV64629.1"/>
    <property type="molecule type" value="Genomic_DNA"/>
</dbReference>
<name>U4KL64_ALTPJ</name>
<dbReference type="GO" id="GO:0004143">
    <property type="term" value="F:ATP-dependent diacylglycerol kinase activity"/>
    <property type="evidence" value="ECO:0007669"/>
    <property type="project" value="InterPro"/>
</dbReference>
<feature type="transmembrane region" description="Helical" evidence="1">
    <location>
        <begin position="198"/>
        <end position="216"/>
    </location>
</feature>
<dbReference type="OrthoDB" id="8149352at2"/>
<reference evidence="2 3" key="1">
    <citation type="journal article" date="2013" name="J. Mol. Microbiol. Biotechnol.">
        <title>Analysis of the Complete Genomes of Acholeplasma brassicae , A. palmae and A. laidlawii and Their Comparison to the Obligate Parasites from ' Candidatus Phytoplasma'.</title>
        <authorList>
            <person name="Kube M."/>
            <person name="Siewert C."/>
            <person name="Migdoll A.M."/>
            <person name="Duduk B."/>
            <person name="Holz S."/>
            <person name="Rabus R."/>
            <person name="Seemuller E."/>
            <person name="Mitrovic J."/>
            <person name="Muller I."/>
            <person name="Buttner C."/>
            <person name="Reinhardt R."/>
        </authorList>
    </citation>
    <scope>NUCLEOTIDE SEQUENCE [LARGE SCALE GENOMIC DNA]</scope>
    <source>
        <strain evidence="2 3">J233</strain>
    </source>
</reference>
<dbReference type="AlphaFoldDB" id="U4KL64"/>
<sequence length="218" mass="24080">MNNIWGLILSFVLVFCVIGLAEILKKKKVLGDEASRKLIHIGVSNWWFLMFYFFDQIYYAIAAPIIFIILNYVSYKTNLIKSMERSGKGNLGTVYFPISLLLLVIASMTFTTPLVGGIGILVLGYGDGLAALLGKKFGKKQIINHKTWVGSITMFLVSFLVSTLLMVGYSSISIQYILLYAGLVGILATLIELLTPKGLDNLTLPLLISLLMYVLIGV</sequence>
<protein>
    <recommendedName>
        <fullName evidence="4">Phosphatidate cytidylyltransferase</fullName>
    </recommendedName>
</protein>
<evidence type="ECO:0008006" key="4">
    <source>
        <dbReference type="Google" id="ProtNLM"/>
    </source>
</evidence>
<feature type="transmembrane region" description="Helical" evidence="1">
    <location>
        <begin position="91"/>
        <end position="108"/>
    </location>
</feature>
<dbReference type="PANTHER" id="PTHR31303">
    <property type="entry name" value="CTP-DEPENDENT DIACYLGLYCEROL KINASE 1"/>
    <property type="match status" value="1"/>
</dbReference>
<proteinExistence type="predicted"/>
<organism evidence="2 3">
    <name type="scientific">Alteracholeplasma palmae (strain ATCC 49389 / J233)</name>
    <name type="common">Acholeplasma palmae</name>
    <dbReference type="NCBI Taxonomy" id="1318466"/>
    <lineage>
        <taxon>Bacteria</taxon>
        <taxon>Bacillati</taxon>
        <taxon>Mycoplasmatota</taxon>
        <taxon>Mollicutes</taxon>
        <taxon>Acholeplasmatales</taxon>
        <taxon>Acholeplasmataceae</taxon>
        <taxon>Acholeplasma</taxon>
    </lineage>
</organism>
<dbReference type="RefSeq" id="WP_026661093.1">
    <property type="nucleotide sequence ID" value="NC_022538.1"/>
</dbReference>
<keyword evidence="3" id="KW-1185">Reference proteome</keyword>
<keyword evidence="1" id="KW-0472">Membrane</keyword>
<feature type="transmembrane region" description="Helical" evidence="1">
    <location>
        <begin position="45"/>
        <end position="70"/>
    </location>
</feature>